<dbReference type="GO" id="GO:0006013">
    <property type="term" value="P:mannose metabolic process"/>
    <property type="evidence" value="ECO:0007669"/>
    <property type="project" value="InterPro"/>
</dbReference>
<evidence type="ECO:0000256" key="3">
    <source>
        <dbReference type="ARBA" id="ARBA00009792"/>
    </source>
</evidence>
<dbReference type="InterPro" id="IPR000602">
    <property type="entry name" value="Glyco_hydro_38_N"/>
</dbReference>
<accession>W9R0T3</accession>
<dbReference type="CDD" id="cd10810">
    <property type="entry name" value="GH38N_AMII_LAM_like"/>
    <property type="match status" value="1"/>
</dbReference>
<dbReference type="SUPFAM" id="SSF74650">
    <property type="entry name" value="Galactose mutarotase-like"/>
    <property type="match status" value="1"/>
</dbReference>
<dbReference type="InterPro" id="IPR011013">
    <property type="entry name" value="Gal_mutarotase_sf_dom"/>
</dbReference>
<dbReference type="FunFam" id="3.20.110.10:FF:000001">
    <property type="entry name" value="Alpha-mannosidase"/>
    <property type="match status" value="1"/>
</dbReference>
<evidence type="ECO:0000256" key="10">
    <source>
        <dbReference type="ARBA" id="ARBA00023180"/>
    </source>
</evidence>
<dbReference type="FunFam" id="1.20.1270.50:FF:000003">
    <property type="entry name" value="Alpha-mannosidase"/>
    <property type="match status" value="1"/>
</dbReference>
<dbReference type="GO" id="GO:0046872">
    <property type="term" value="F:metal ion binding"/>
    <property type="evidence" value="ECO:0007669"/>
    <property type="project" value="UniProtKB-KW"/>
</dbReference>
<keyword evidence="14" id="KW-1185">Reference proteome</keyword>
<dbReference type="eggNOG" id="KOG1959">
    <property type="taxonomic scope" value="Eukaryota"/>
</dbReference>
<dbReference type="InterPro" id="IPR028995">
    <property type="entry name" value="Glyco_hydro_57/38_cen_sf"/>
</dbReference>
<dbReference type="EC" id="3.2.1.24" evidence="4"/>
<name>W9R0T3_9ROSA</name>
<dbReference type="SMART" id="SM00872">
    <property type="entry name" value="Alpha-mann_mid"/>
    <property type="match status" value="1"/>
</dbReference>
<proteinExistence type="inferred from homology"/>
<dbReference type="InterPro" id="IPR011330">
    <property type="entry name" value="Glyco_hydro/deAcase_b/a-brl"/>
</dbReference>
<evidence type="ECO:0000313" key="14">
    <source>
        <dbReference type="Proteomes" id="UP000030645"/>
    </source>
</evidence>
<dbReference type="Gene3D" id="1.20.1270.50">
    <property type="entry name" value="Glycoside hydrolase family 38, central domain"/>
    <property type="match status" value="1"/>
</dbReference>
<dbReference type="AlphaFoldDB" id="W9R0T3"/>
<dbReference type="InterPro" id="IPR037094">
    <property type="entry name" value="Glyco_hydro_38_cen_sf"/>
</dbReference>
<dbReference type="PANTHER" id="PTHR11607">
    <property type="entry name" value="ALPHA-MANNOSIDASE"/>
    <property type="match status" value="1"/>
</dbReference>
<dbReference type="InterPro" id="IPR027291">
    <property type="entry name" value="Glyco_hydro_38_N_sf"/>
</dbReference>
<dbReference type="Pfam" id="PF07748">
    <property type="entry name" value="Glyco_hydro_38C"/>
    <property type="match status" value="1"/>
</dbReference>
<reference evidence="14" key="1">
    <citation type="submission" date="2013-01" db="EMBL/GenBank/DDBJ databases">
        <title>Draft Genome Sequence of a Mulberry Tree, Morus notabilis C.K. Schneid.</title>
        <authorList>
            <person name="He N."/>
            <person name="Zhao S."/>
        </authorList>
    </citation>
    <scope>NUCLEOTIDE SEQUENCE</scope>
</reference>
<evidence type="ECO:0000256" key="11">
    <source>
        <dbReference type="ARBA" id="ARBA00023295"/>
    </source>
</evidence>
<keyword evidence="10" id="KW-0325">Glycoprotein</keyword>
<dbReference type="InterPro" id="IPR015341">
    <property type="entry name" value="Glyco_hydro_38_cen"/>
</dbReference>
<dbReference type="InterPro" id="IPR050843">
    <property type="entry name" value="Glycosyl_Hydrlase_38"/>
</dbReference>
<keyword evidence="11" id="KW-0326">Glycosidase</keyword>
<evidence type="ECO:0000256" key="1">
    <source>
        <dbReference type="ARBA" id="ARBA00000365"/>
    </source>
</evidence>
<dbReference type="InterPro" id="IPR013780">
    <property type="entry name" value="Glyco_hydro_b"/>
</dbReference>
<dbReference type="GO" id="GO:0030246">
    <property type="term" value="F:carbohydrate binding"/>
    <property type="evidence" value="ECO:0007669"/>
    <property type="project" value="InterPro"/>
</dbReference>
<dbReference type="Pfam" id="PF17677">
    <property type="entry name" value="Glyco_hydro38C2"/>
    <property type="match status" value="1"/>
</dbReference>
<dbReference type="Pfam" id="PF21260">
    <property type="entry name" value="Laman-like_dom"/>
    <property type="match status" value="1"/>
</dbReference>
<keyword evidence="9" id="KW-1015">Disulfide bond</keyword>
<evidence type="ECO:0000313" key="13">
    <source>
        <dbReference type="EMBL" id="EXB62832.1"/>
    </source>
</evidence>
<dbReference type="EMBL" id="KE344457">
    <property type="protein sequence ID" value="EXB62832.1"/>
    <property type="molecule type" value="Genomic_DNA"/>
</dbReference>
<feature type="domain" description="Glycoside hydrolase family 38 central" evidence="12">
    <location>
        <begin position="292"/>
        <end position="358"/>
    </location>
</feature>
<keyword evidence="6" id="KW-0732">Signal</keyword>
<evidence type="ECO:0000256" key="6">
    <source>
        <dbReference type="ARBA" id="ARBA00022729"/>
    </source>
</evidence>
<evidence type="ECO:0000256" key="7">
    <source>
        <dbReference type="ARBA" id="ARBA00022801"/>
    </source>
</evidence>
<dbReference type="PANTHER" id="PTHR11607:SF60">
    <property type="entry name" value="ALPHA-MANNOSIDASE"/>
    <property type="match status" value="1"/>
</dbReference>
<evidence type="ECO:0000259" key="12">
    <source>
        <dbReference type="SMART" id="SM00872"/>
    </source>
</evidence>
<evidence type="ECO:0000256" key="8">
    <source>
        <dbReference type="ARBA" id="ARBA00022833"/>
    </source>
</evidence>
<keyword evidence="8" id="KW-0862">Zinc</keyword>
<dbReference type="InterPro" id="IPR048534">
    <property type="entry name" value="Man2a1-like_dom"/>
</dbReference>
<dbReference type="SUPFAM" id="SSF88688">
    <property type="entry name" value="Families 57/38 glycoside transferase middle domain"/>
    <property type="match status" value="1"/>
</dbReference>
<dbReference type="SUPFAM" id="SSF88713">
    <property type="entry name" value="Glycoside hydrolase/deacetylase"/>
    <property type="match status" value="1"/>
</dbReference>
<dbReference type="Pfam" id="PF01074">
    <property type="entry name" value="Glyco_hydro_38N"/>
    <property type="match status" value="1"/>
</dbReference>
<dbReference type="Gene3D" id="3.20.110.10">
    <property type="entry name" value="Glycoside hydrolase 38, N terminal domain"/>
    <property type="match status" value="1"/>
</dbReference>
<dbReference type="Proteomes" id="UP000030645">
    <property type="component" value="Unassembled WGS sequence"/>
</dbReference>
<gene>
    <name evidence="13" type="ORF">L484_008682</name>
</gene>
<comment type="cofactor">
    <cofactor evidence="2">
        <name>Zn(2+)</name>
        <dbReference type="ChEBI" id="CHEBI:29105"/>
    </cofactor>
</comment>
<dbReference type="STRING" id="981085.W9R0T3"/>
<dbReference type="FunFam" id="2.60.40.1180:FF:000015">
    <property type="entry name" value="Alpha-mannosidase"/>
    <property type="match status" value="1"/>
</dbReference>
<dbReference type="FunFam" id="2.60.40.1360:FF:000001">
    <property type="entry name" value="Alpha-mannosidase"/>
    <property type="match status" value="1"/>
</dbReference>
<comment type="similarity">
    <text evidence="3">Belongs to the glycosyl hydrolase 38 family.</text>
</comment>
<organism evidence="13 14">
    <name type="scientific">Morus notabilis</name>
    <dbReference type="NCBI Taxonomy" id="981085"/>
    <lineage>
        <taxon>Eukaryota</taxon>
        <taxon>Viridiplantae</taxon>
        <taxon>Streptophyta</taxon>
        <taxon>Embryophyta</taxon>
        <taxon>Tracheophyta</taxon>
        <taxon>Spermatophyta</taxon>
        <taxon>Magnoliopsida</taxon>
        <taxon>eudicotyledons</taxon>
        <taxon>Gunneridae</taxon>
        <taxon>Pentapetalae</taxon>
        <taxon>rosids</taxon>
        <taxon>fabids</taxon>
        <taxon>Rosales</taxon>
        <taxon>Moraceae</taxon>
        <taxon>Moreae</taxon>
        <taxon>Morus</taxon>
    </lineage>
</organism>
<dbReference type="InterPro" id="IPR011682">
    <property type="entry name" value="Glyco_hydro_38_C"/>
</dbReference>
<dbReference type="Gene3D" id="2.60.40.1180">
    <property type="entry name" value="Golgi alpha-mannosidase II"/>
    <property type="match status" value="1"/>
</dbReference>
<dbReference type="GO" id="GO:0004559">
    <property type="term" value="F:alpha-mannosidase activity"/>
    <property type="evidence" value="ECO:0007669"/>
    <property type="project" value="UniProtKB-EC"/>
</dbReference>
<sequence length="891" mass="100493">MLPSSIDYWPLGGGESEYIEYNTTHRIVPGKINVHLVPHSHDDVGWLKTVDQYYVGANNSIRGACVQNVLDSVISALLEDKNRKFIYVEIAFFQRWWRQQSKALKAKVKELVNSGQLEFINGGMSMHDEATPHYVDLIDQTTLGHQFIKNEFGQIPRVGWQIDPFGHSAVQAYLLGAELGFDSLFFARIDYQDRAKRLKEKTLEVVWQGSRSLSWSSQIFTGIFPRHYDPPDGFTFEINDASPPIQDDILLFDYNVQERVNDFVAAALAQANVTRTNHIMWCMGTDFRYQYANSWFRQMDKFIHYVNQAARQLEFFIGRNASGPNTDALADALAIVQHHDAVSGTEREHVAADYALRISIGYQECPLLNISYCPPSEAVLSDGKSLVVVAYNPLGWKREEVIRIPVSTDRVTVRDSSGRKVEAQLLPITNATLSIRNYYARAYLGKSPSETIKYWLAFSVSVPPIGFSSYIISTVKQTGPSSTISSIYTLEESADDTIEVGKGSLKLIFSAREGKLTHYANRKNLVTASVEQSYSYYTGSDGTDEDPQVASGAYIFRPNETFPIKSESQITRVFKEKDHAEVEFTIGPIPVDDDIGKEIATQITTAMKTNGTFYTDSNGRDFIKRLRDFRTDWELQVNQPIAGNYYPINLGIYVQDTSSELSVLVDRSVGGSSLNDGQIELMLHRRLLHDDKKGVGEVLNETVCLHDKCEGLTIQGKFYFRIDPLGEGAKWRRTTGQEIYSPLLLAFTEQDGNEWINSHVSTFSGIDPSYTLPNNVAVITLQELENGIVLLRLAHLYETGEDKDYSVLASVELKRLFPKKINKVREMSLSANQEKAEMEKRRLVWEVEGSGERSEVVRGGPVDPQTLVVELGPMEIRTFLIDFAFLRLFGS</sequence>
<keyword evidence="5" id="KW-0479">Metal-binding</keyword>
<dbReference type="Gene3D" id="2.60.40.1360">
    <property type="match status" value="1"/>
</dbReference>
<protein>
    <recommendedName>
        <fullName evidence="4">alpha-mannosidase</fullName>
        <ecNumber evidence="4">3.2.1.24</ecNumber>
    </recommendedName>
</protein>
<evidence type="ECO:0000256" key="5">
    <source>
        <dbReference type="ARBA" id="ARBA00022723"/>
    </source>
</evidence>
<dbReference type="InterPro" id="IPR041147">
    <property type="entry name" value="GH38_C"/>
</dbReference>
<comment type="catalytic activity">
    <reaction evidence="1">
        <text>Hydrolysis of terminal, non-reducing alpha-D-mannose residues in alpha-D-mannosides.</text>
        <dbReference type="EC" id="3.2.1.24"/>
    </reaction>
</comment>
<keyword evidence="7" id="KW-0378">Hydrolase</keyword>
<evidence type="ECO:0000256" key="2">
    <source>
        <dbReference type="ARBA" id="ARBA00001947"/>
    </source>
</evidence>
<dbReference type="Gene3D" id="2.70.98.30">
    <property type="entry name" value="Golgi alpha-mannosidase II, domain 4"/>
    <property type="match status" value="2"/>
</dbReference>
<evidence type="ECO:0000256" key="9">
    <source>
        <dbReference type="ARBA" id="ARBA00023157"/>
    </source>
</evidence>
<evidence type="ECO:0000256" key="4">
    <source>
        <dbReference type="ARBA" id="ARBA00012752"/>
    </source>
</evidence>